<organism evidence="2 3">
    <name type="scientific">Passalora fulva</name>
    <name type="common">Tomato leaf mold</name>
    <name type="synonym">Cladosporium fulvum</name>
    <dbReference type="NCBI Taxonomy" id="5499"/>
    <lineage>
        <taxon>Eukaryota</taxon>
        <taxon>Fungi</taxon>
        <taxon>Dikarya</taxon>
        <taxon>Ascomycota</taxon>
        <taxon>Pezizomycotina</taxon>
        <taxon>Dothideomycetes</taxon>
        <taxon>Dothideomycetidae</taxon>
        <taxon>Mycosphaerellales</taxon>
        <taxon>Mycosphaerellaceae</taxon>
        <taxon>Fulvia</taxon>
    </lineage>
</organism>
<dbReference type="GeneID" id="71986951"/>
<feature type="transmembrane region" description="Helical" evidence="1">
    <location>
        <begin position="329"/>
        <end position="353"/>
    </location>
</feature>
<feature type="transmembrane region" description="Helical" evidence="1">
    <location>
        <begin position="254"/>
        <end position="274"/>
    </location>
</feature>
<dbReference type="RefSeq" id="XP_047762993.1">
    <property type="nucleotide sequence ID" value="XM_047906221.1"/>
</dbReference>
<dbReference type="EMBL" id="CP090168">
    <property type="protein sequence ID" value="UJO18627.1"/>
    <property type="molecule type" value="Genomic_DNA"/>
</dbReference>
<keyword evidence="1" id="KW-0812">Transmembrane</keyword>
<evidence type="ECO:0000313" key="2">
    <source>
        <dbReference type="EMBL" id="UJO18627.1"/>
    </source>
</evidence>
<keyword evidence="1" id="KW-1133">Transmembrane helix</keyword>
<feature type="transmembrane region" description="Helical" evidence="1">
    <location>
        <begin position="173"/>
        <end position="191"/>
    </location>
</feature>
<proteinExistence type="predicted"/>
<sequence>MYWYLFQSCVGISVRQKPHTPKSVLEFTMPRRTLKFHNGSTPIEGDYMPGSATGPFRWMDPSHAVWEGDIRDPEAHATGYKNAHYDRDARKGRRAIIVDRSQLEGLNVTLPSRTGGLTGALKTILSMMRFWDAPLDNISWWTAMVYITGSSLFVMASYIKGGNTQLDYDYNRWFAWAGSAVFAVGAYLMILETINSNRTPVGYHVEPVSDASDVSAKTESKFVPNDWEYNRRFGWSKPDWSWFTKLADFRRRDLGFWATMIQAVSSALFFWANSVSLQPTWRHIAEDPKTLKGAFYFPIFTGCIGFAVAGIILALEMQTRWWKPAYDQIGWHIAMLKFTGACLFIAAGLYAMYEKSYESAMLSLSGSVAFLCGSILLWFEVMLPHPVYYEKADQSQVKGEEEPVNAVD</sequence>
<keyword evidence="3" id="KW-1185">Reference proteome</keyword>
<dbReference type="KEGG" id="ffu:CLAFUR5_07073"/>
<keyword evidence="1" id="KW-0472">Membrane</keyword>
<evidence type="ECO:0000313" key="3">
    <source>
        <dbReference type="Proteomes" id="UP000756132"/>
    </source>
</evidence>
<evidence type="ECO:0000256" key="1">
    <source>
        <dbReference type="SAM" id="Phobius"/>
    </source>
</evidence>
<feature type="transmembrane region" description="Helical" evidence="1">
    <location>
        <begin position="294"/>
        <end position="317"/>
    </location>
</feature>
<protein>
    <submittedName>
        <fullName evidence="2">Uncharacterized protein</fullName>
    </submittedName>
</protein>
<dbReference type="OrthoDB" id="2603at2759"/>
<accession>A0A9Q8UQA3</accession>
<dbReference type="Proteomes" id="UP000756132">
    <property type="component" value="Chromosome 6"/>
</dbReference>
<name>A0A9Q8UQA3_PASFU</name>
<gene>
    <name evidence="2" type="ORF">CLAFUR5_07073</name>
</gene>
<reference evidence="2" key="1">
    <citation type="submission" date="2021-12" db="EMBL/GenBank/DDBJ databases">
        <authorList>
            <person name="Zaccaron A."/>
            <person name="Stergiopoulos I."/>
        </authorList>
    </citation>
    <scope>NUCLEOTIDE SEQUENCE</scope>
    <source>
        <strain evidence="2">Race5_Kim</strain>
    </source>
</reference>
<reference evidence="2" key="2">
    <citation type="journal article" date="2022" name="Microb. Genom.">
        <title>A chromosome-scale genome assembly of the tomato pathogen Cladosporium fulvum reveals a compartmentalized genome architecture and the presence of a dispensable chromosome.</title>
        <authorList>
            <person name="Zaccaron A.Z."/>
            <person name="Chen L.H."/>
            <person name="Samaras A."/>
            <person name="Stergiopoulos I."/>
        </authorList>
    </citation>
    <scope>NUCLEOTIDE SEQUENCE</scope>
    <source>
        <strain evidence="2">Race5_Kim</strain>
    </source>
</reference>
<dbReference type="AlphaFoldDB" id="A0A9Q8UQA3"/>
<feature type="transmembrane region" description="Helical" evidence="1">
    <location>
        <begin position="138"/>
        <end position="161"/>
    </location>
</feature>
<feature type="transmembrane region" description="Helical" evidence="1">
    <location>
        <begin position="359"/>
        <end position="379"/>
    </location>
</feature>